<sequence>GHKLTDSLYSVTSKNYETPLGILRTDTDAVAGLAALGPPVVSPSDWPHRDEHSIEFSTLFLQRIFREQPGITIVPVLCGSAQIDPQEYSRELYMAHASRFVQALSQIIADNSRRTIVVASVDFCHIGPKFGHGQTGRSLEHEATEHDRALLDHLAAGDAAGFWAESVRVKDQFNVCGFSAMATMLEALPNVRGSLLGYAVHHEDPTLSAVSYAAMGLWGK</sequence>
<name>A0A7M3MA38_9BACT</name>
<dbReference type="InterPro" id="IPR002737">
    <property type="entry name" value="MEMO1_fam"/>
</dbReference>
<dbReference type="NCBIfam" id="TIGR04336">
    <property type="entry name" value="AmmeMemoSam_B"/>
    <property type="match status" value="1"/>
</dbReference>
<dbReference type="RefSeq" id="WP_144304712.1">
    <property type="nucleotide sequence ID" value="NZ_QMIE01000105.1"/>
</dbReference>
<accession>A0A7M3MA38</accession>
<dbReference type="Proteomes" id="UP000448292">
    <property type="component" value="Unassembled WGS sequence"/>
</dbReference>
<dbReference type="PANTHER" id="PTHR11060:SF0">
    <property type="entry name" value="PROTEIN MEMO1"/>
    <property type="match status" value="1"/>
</dbReference>
<dbReference type="OrthoDB" id="9771412at2"/>
<feature type="non-terminal residue" evidence="2">
    <location>
        <position position="1"/>
    </location>
</feature>
<dbReference type="AlphaFoldDB" id="A0A7M3MA38"/>
<dbReference type="Gene3D" id="3.40.830.10">
    <property type="entry name" value="LigB-like"/>
    <property type="match status" value="1"/>
</dbReference>
<protein>
    <submittedName>
        <fullName evidence="2">AmmeMemoRadiSam system protein B</fullName>
    </submittedName>
</protein>
<comment type="caution">
    <text evidence="2">The sequence shown here is derived from an EMBL/GenBank/DDBJ whole genome shotgun (WGS) entry which is preliminary data.</text>
</comment>
<dbReference type="PANTHER" id="PTHR11060">
    <property type="entry name" value="PROTEIN MEMO1"/>
    <property type="match status" value="1"/>
</dbReference>
<evidence type="ECO:0000313" key="3">
    <source>
        <dbReference type="Proteomes" id="UP000448292"/>
    </source>
</evidence>
<organism evidence="2 3">
    <name type="scientific">Oceanidesulfovibrio indonesiensis</name>
    <dbReference type="NCBI Taxonomy" id="54767"/>
    <lineage>
        <taxon>Bacteria</taxon>
        <taxon>Pseudomonadati</taxon>
        <taxon>Thermodesulfobacteriota</taxon>
        <taxon>Desulfovibrionia</taxon>
        <taxon>Desulfovibrionales</taxon>
        <taxon>Desulfovibrionaceae</taxon>
        <taxon>Oceanidesulfovibrio</taxon>
    </lineage>
</organism>
<dbReference type="CDD" id="cd07361">
    <property type="entry name" value="MEMO_like"/>
    <property type="match status" value="1"/>
</dbReference>
<dbReference type="EMBL" id="QMIE01000105">
    <property type="protein sequence ID" value="TVM11397.1"/>
    <property type="molecule type" value="Genomic_DNA"/>
</dbReference>
<proteinExistence type="inferred from homology"/>
<keyword evidence="3" id="KW-1185">Reference proteome</keyword>
<gene>
    <name evidence="2" type="primary">amrB</name>
    <name evidence="2" type="ORF">DPQ33_18815</name>
</gene>
<evidence type="ECO:0000313" key="2">
    <source>
        <dbReference type="EMBL" id="TVM11397.1"/>
    </source>
</evidence>
<evidence type="ECO:0000256" key="1">
    <source>
        <dbReference type="ARBA" id="ARBA00006315"/>
    </source>
</evidence>
<comment type="similarity">
    <text evidence="1">Belongs to the MEMO1 family.</text>
</comment>
<dbReference type="Pfam" id="PF01875">
    <property type="entry name" value="Memo"/>
    <property type="match status" value="1"/>
</dbReference>
<reference evidence="2 3" key="1">
    <citation type="submission" date="2018-06" db="EMBL/GenBank/DDBJ databases">
        <title>Complete genome of Desulfovibrio indonesiensis P37SLT.</title>
        <authorList>
            <person name="Crispim J.S."/>
            <person name="Vidigal P.M.P."/>
            <person name="Silva L.C.F."/>
            <person name="Laguardia C.N."/>
            <person name="Araujo L.C."/>
            <person name="Dias R.S."/>
            <person name="Sousa M.P."/>
            <person name="Paula S.O."/>
            <person name="Silva C."/>
        </authorList>
    </citation>
    <scope>NUCLEOTIDE SEQUENCE [LARGE SCALE GENOMIC DNA]</scope>
    <source>
        <strain evidence="2 3">P37SLT</strain>
    </source>
</reference>